<evidence type="ECO:0000313" key="3">
    <source>
        <dbReference type="Proteomes" id="UP000712570"/>
    </source>
</evidence>
<keyword evidence="3" id="KW-1185">Reference proteome</keyword>
<dbReference type="Pfam" id="PF18381">
    <property type="entry name" value="YcaO_C"/>
    <property type="match status" value="1"/>
</dbReference>
<name>A0ABX0KMW6_9NEIS</name>
<accession>A0ABX0KMW6</accession>
<sequence length="155" mass="17895">MPKQKHTQRICNEIRTAILRLQLLDETECTTLLTSLQHLNLADDKSVLEITGLTATAGSAWETLYIGELKTLLALAIGDKYATQQGCDWVHQFDEAEESRRRVYRCVDGLLNMHKTEMFHHTLELMHSTETLHLAMDLIKRRQRFFGLDELELAK</sequence>
<dbReference type="Proteomes" id="UP000712570">
    <property type="component" value="Unassembled WGS sequence"/>
</dbReference>
<dbReference type="RefSeq" id="WP_166823520.1">
    <property type="nucleotide sequence ID" value="NZ_JAAOLX010000003.1"/>
</dbReference>
<proteinExistence type="predicted"/>
<gene>
    <name evidence="2" type="ORF">HA050_06170</name>
</gene>
<feature type="domain" description="YcaO cyclodehydratase C-terminal" evidence="1">
    <location>
        <begin position="13"/>
        <end position="151"/>
    </location>
</feature>
<evidence type="ECO:0000313" key="2">
    <source>
        <dbReference type="EMBL" id="NHQ85703.1"/>
    </source>
</evidence>
<protein>
    <recommendedName>
        <fullName evidence="1">YcaO cyclodehydratase C-terminal domain-containing protein</fullName>
    </recommendedName>
</protein>
<dbReference type="EMBL" id="JAAOLX010000003">
    <property type="protein sequence ID" value="NHQ85703.1"/>
    <property type="molecule type" value="Genomic_DNA"/>
</dbReference>
<dbReference type="InterPro" id="IPR041080">
    <property type="entry name" value="YcaO_C"/>
</dbReference>
<comment type="caution">
    <text evidence="2">The sequence shown here is derived from an EMBL/GenBank/DDBJ whole genome shotgun (WGS) entry which is preliminary data.</text>
</comment>
<organism evidence="2 3">
    <name type="scientific">Iodobacter violaceini</name>
    <dbReference type="NCBI Taxonomy" id="3044271"/>
    <lineage>
        <taxon>Bacteria</taxon>
        <taxon>Pseudomonadati</taxon>
        <taxon>Pseudomonadota</taxon>
        <taxon>Betaproteobacteria</taxon>
        <taxon>Neisseriales</taxon>
        <taxon>Chitinibacteraceae</taxon>
        <taxon>Iodobacter</taxon>
    </lineage>
</organism>
<reference evidence="2 3" key="1">
    <citation type="submission" date="2020-03" db="EMBL/GenBank/DDBJ databases">
        <title>Draft genome sequence of environmentally isolated violet-colored cultures.</title>
        <authorList>
            <person name="Wilson H.S."/>
        </authorList>
    </citation>
    <scope>NUCLEOTIDE SEQUENCE [LARGE SCALE GENOMIC DNA]</scope>
    <source>
        <strain evidence="2 3">HSC-16F04</strain>
    </source>
</reference>
<evidence type="ECO:0000259" key="1">
    <source>
        <dbReference type="Pfam" id="PF18381"/>
    </source>
</evidence>